<dbReference type="AlphaFoldDB" id="Q13HH9"/>
<keyword evidence="6" id="KW-1185">Reference proteome</keyword>
<keyword evidence="2 3" id="KW-0732">Signal</keyword>
<dbReference type="KEGG" id="bxe:Bxe_C0561"/>
<dbReference type="EMBL" id="CP000272">
    <property type="protein sequence ID" value="ABE36460.1"/>
    <property type="molecule type" value="Genomic_DNA"/>
</dbReference>
<gene>
    <name evidence="5" type="ORF">Bxe_C0561</name>
</gene>
<evidence type="ECO:0000259" key="4">
    <source>
        <dbReference type="Pfam" id="PF13458"/>
    </source>
</evidence>
<evidence type="ECO:0000313" key="6">
    <source>
        <dbReference type="Proteomes" id="UP000001817"/>
    </source>
</evidence>
<proteinExistence type="inferred from homology"/>
<dbReference type="PANTHER" id="PTHR30483:SF6">
    <property type="entry name" value="PERIPLASMIC BINDING PROTEIN OF ABC TRANSPORTER FOR NATURAL AMINO ACIDS"/>
    <property type="match status" value="1"/>
</dbReference>
<dbReference type="Proteomes" id="UP000001817">
    <property type="component" value="Chromosome 3"/>
</dbReference>
<comment type="similarity">
    <text evidence="1">Belongs to the leucine-binding protein family.</text>
</comment>
<evidence type="ECO:0000256" key="1">
    <source>
        <dbReference type="ARBA" id="ARBA00010062"/>
    </source>
</evidence>
<dbReference type="eggNOG" id="COG0683">
    <property type="taxonomic scope" value="Bacteria"/>
</dbReference>
<protein>
    <submittedName>
        <fullName evidence="5">Amino acid/amide ABC transporter substrate-binding protein, HAAT family</fullName>
    </submittedName>
</protein>
<dbReference type="STRING" id="266265.Bxe_C0561"/>
<feature type="domain" description="Leucine-binding protein" evidence="4">
    <location>
        <begin position="33"/>
        <end position="368"/>
    </location>
</feature>
<dbReference type="SUPFAM" id="SSF53822">
    <property type="entry name" value="Periplasmic binding protein-like I"/>
    <property type="match status" value="1"/>
</dbReference>
<evidence type="ECO:0000256" key="3">
    <source>
        <dbReference type="SAM" id="SignalP"/>
    </source>
</evidence>
<dbReference type="InterPro" id="IPR028082">
    <property type="entry name" value="Peripla_BP_I"/>
</dbReference>
<feature type="signal peptide" evidence="3">
    <location>
        <begin position="1"/>
        <end position="28"/>
    </location>
</feature>
<dbReference type="KEGG" id="bxb:DR64_7885"/>
<evidence type="ECO:0000313" key="5">
    <source>
        <dbReference type="EMBL" id="ABE36460.1"/>
    </source>
</evidence>
<reference evidence="5 6" key="1">
    <citation type="journal article" date="2006" name="Proc. Natl. Acad. Sci. U.S.A.">
        <title>Burkholderia xenovorans LB400 harbors a multi-replicon, 9.73-Mbp genome shaped for versatility.</title>
        <authorList>
            <person name="Chain P.S."/>
            <person name="Denef V.J."/>
            <person name="Konstantinidis K.T."/>
            <person name="Vergez L.M."/>
            <person name="Agullo L."/>
            <person name="Reyes V.L."/>
            <person name="Hauser L."/>
            <person name="Cordova M."/>
            <person name="Gomez L."/>
            <person name="Gonzalez M."/>
            <person name="Land M."/>
            <person name="Lao V."/>
            <person name="Larimer F."/>
            <person name="LiPuma J.J."/>
            <person name="Mahenthiralingam E."/>
            <person name="Malfatti S.A."/>
            <person name="Marx C.J."/>
            <person name="Parnell J.J."/>
            <person name="Ramette A."/>
            <person name="Richardson P."/>
            <person name="Seeger M."/>
            <person name="Smith D."/>
            <person name="Spilker T."/>
            <person name="Sul W.J."/>
            <person name="Tsoi T.V."/>
            <person name="Ulrich L.E."/>
            <person name="Zhulin I.B."/>
            <person name="Tiedje J.M."/>
        </authorList>
    </citation>
    <scope>NUCLEOTIDE SEQUENCE [LARGE SCALE GENOMIC DNA]</scope>
    <source>
        <strain evidence="5 6">LB400</strain>
    </source>
</reference>
<dbReference type="OrthoDB" id="9783240at2"/>
<organism evidence="5 6">
    <name type="scientific">Paraburkholderia xenovorans (strain LB400)</name>
    <dbReference type="NCBI Taxonomy" id="266265"/>
    <lineage>
        <taxon>Bacteria</taxon>
        <taxon>Pseudomonadati</taxon>
        <taxon>Pseudomonadota</taxon>
        <taxon>Betaproteobacteria</taxon>
        <taxon>Burkholderiales</taxon>
        <taxon>Burkholderiaceae</taxon>
        <taxon>Paraburkholderia</taxon>
    </lineage>
</organism>
<dbReference type="PANTHER" id="PTHR30483">
    <property type="entry name" value="LEUCINE-SPECIFIC-BINDING PROTEIN"/>
    <property type="match status" value="1"/>
</dbReference>
<evidence type="ECO:0000256" key="2">
    <source>
        <dbReference type="ARBA" id="ARBA00022729"/>
    </source>
</evidence>
<dbReference type="RefSeq" id="WP_011493716.1">
    <property type="nucleotide sequence ID" value="NC_007953.1"/>
</dbReference>
<feature type="chain" id="PRO_5004182225" evidence="3">
    <location>
        <begin position="29"/>
        <end position="394"/>
    </location>
</feature>
<dbReference type="Pfam" id="PF13458">
    <property type="entry name" value="Peripla_BP_6"/>
    <property type="match status" value="1"/>
</dbReference>
<accession>Q13HH9</accession>
<dbReference type="InterPro" id="IPR028081">
    <property type="entry name" value="Leu-bd"/>
</dbReference>
<dbReference type="InterPro" id="IPR051010">
    <property type="entry name" value="BCAA_transport"/>
</dbReference>
<name>Q13HH9_PARXL</name>
<sequence length="394" mass="42826">MALYSKVLCRLLACVVAATAVTDSTVYADDMKTIDIGMISSRSGVYQAFGIPAEDGVRLAVSEINRTGFEVGGQHYKLNLIIRDDRSTEVGATTIATEYVRDQNIKFIFGGIGRLAPLIVQITGPEKAIFATASGAAASQFSGKPAGRYLISTLPPIESRARIVAEAMRYYFPNAKSVQRLGPQTADNQAIFPLLPEPLRAKGFSNIPDPIYYQPDTTDFSGILTNLKQSRPDVIFLGQLDPARASAIIKQNDDIQATGGWFAWGLDCNANATAGTKTPYVGFPTVGAMVDTPQTPQAREFVEKMKKMTGTLPPYLYAATYDYDFVFTLVEAMKKSNTVTDTDRIIGALRGLTYNGLVGQITFDAENRAQYGLDACKITSAGVSEVRHFNMSRN</sequence>
<dbReference type="Gene3D" id="3.40.50.2300">
    <property type="match status" value="3"/>
</dbReference>